<proteinExistence type="predicted"/>
<dbReference type="AlphaFoldDB" id="A0A059AL70"/>
<dbReference type="PANTHER" id="PTHR31672">
    <property type="entry name" value="BNACNNG10540D PROTEIN"/>
    <property type="match status" value="1"/>
</dbReference>
<protein>
    <recommendedName>
        <fullName evidence="1">F-box domain-containing protein</fullName>
    </recommendedName>
</protein>
<accession>A0A059AL70</accession>
<evidence type="ECO:0000313" key="2">
    <source>
        <dbReference type="EMBL" id="KCW54160.1"/>
    </source>
</evidence>
<gene>
    <name evidence="2" type="ORF">EUGRSUZ_I00132</name>
</gene>
<dbReference type="Pfam" id="PF00646">
    <property type="entry name" value="F-box"/>
    <property type="match status" value="1"/>
</dbReference>
<dbReference type="InterPro" id="IPR001810">
    <property type="entry name" value="F-box_dom"/>
</dbReference>
<dbReference type="Gramene" id="KCW54160">
    <property type="protein sequence ID" value="KCW54160"/>
    <property type="gene ID" value="EUGRSUZ_I00132"/>
</dbReference>
<dbReference type="FunCoup" id="A0A059AL70">
    <property type="interactions" value="21"/>
</dbReference>
<dbReference type="SUPFAM" id="SSF81383">
    <property type="entry name" value="F-box domain"/>
    <property type="match status" value="1"/>
</dbReference>
<reference evidence="2" key="1">
    <citation type="submission" date="2013-07" db="EMBL/GenBank/DDBJ databases">
        <title>The genome of Eucalyptus grandis.</title>
        <authorList>
            <person name="Schmutz J."/>
            <person name="Hayes R."/>
            <person name="Myburg A."/>
            <person name="Tuskan G."/>
            <person name="Grattapaglia D."/>
            <person name="Rokhsar D.S."/>
        </authorList>
    </citation>
    <scope>NUCLEOTIDE SEQUENCE</scope>
    <source>
        <tissue evidence="2">Leaf extractions</tissue>
    </source>
</reference>
<dbReference type="InterPro" id="IPR050796">
    <property type="entry name" value="SCF_F-box_component"/>
</dbReference>
<dbReference type="InterPro" id="IPR036047">
    <property type="entry name" value="F-box-like_dom_sf"/>
</dbReference>
<feature type="domain" description="F-box" evidence="1">
    <location>
        <begin position="10"/>
        <end position="50"/>
    </location>
</feature>
<sequence>MSSSASDGSFPGNIVEEILKRLPVRSLLRCRCVYKSWRDTIDGPRFVALHQEHSALHASNWHLACVEWCDPPRNLPEPVLSVFSGDSLSMTKMKIPFAAPTSRYALVGYMV</sequence>
<dbReference type="Gene3D" id="1.20.1280.50">
    <property type="match status" value="1"/>
</dbReference>
<evidence type="ECO:0000259" key="1">
    <source>
        <dbReference type="SMART" id="SM00256"/>
    </source>
</evidence>
<dbReference type="InParanoid" id="A0A059AL70"/>
<dbReference type="EMBL" id="KK198761">
    <property type="protein sequence ID" value="KCW54160.1"/>
    <property type="molecule type" value="Genomic_DNA"/>
</dbReference>
<name>A0A059AL70_EUCGR</name>
<organism evidence="2">
    <name type="scientific">Eucalyptus grandis</name>
    <name type="common">Flooded gum</name>
    <dbReference type="NCBI Taxonomy" id="71139"/>
    <lineage>
        <taxon>Eukaryota</taxon>
        <taxon>Viridiplantae</taxon>
        <taxon>Streptophyta</taxon>
        <taxon>Embryophyta</taxon>
        <taxon>Tracheophyta</taxon>
        <taxon>Spermatophyta</taxon>
        <taxon>Magnoliopsida</taxon>
        <taxon>eudicotyledons</taxon>
        <taxon>Gunneridae</taxon>
        <taxon>Pentapetalae</taxon>
        <taxon>rosids</taxon>
        <taxon>malvids</taxon>
        <taxon>Myrtales</taxon>
        <taxon>Myrtaceae</taxon>
        <taxon>Myrtoideae</taxon>
        <taxon>Eucalypteae</taxon>
        <taxon>Eucalyptus</taxon>
    </lineage>
</organism>
<dbReference type="SMART" id="SM00256">
    <property type="entry name" value="FBOX"/>
    <property type="match status" value="1"/>
</dbReference>